<keyword evidence="3" id="KW-1185">Reference proteome</keyword>
<reference evidence="2 3" key="1">
    <citation type="submission" date="2020-08" db="EMBL/GenBank/DDBJ databases">
        <title>Genomic Encyclopedia of Type Strains, Phase IV (KMG-IV): sequencing the most valuable type-strain genomes for metagenomic binning, comparative biology and taxonomic classification.</title>
        <authorList>
            <person name="Goeker M."/>
        </authorList>
    </citation>
    <scope>NUCLEOTIDE SEQUENCE [LARGE SCALE GENOMIC DNA]</scope>
    <source>
        <strain evidence="2 3">DSM 101064</strain>
    </source>
</reference>
<sequence>MSPDNGKVQIPWQLAEQIIHTEMSITTLRLLFSMLHQLDLADLDYQDASLEPPTIWASCAALRARVGPKRPNGARDMRTALRELLNIGYLEAGALLDRNTIFQWQFSSAVWAHMQNRPSDFYVLIDLDELAKCQSWFTLMIYVQMRKIRGCAAPQFRVGIDQDASIAAQTKRLLGATQRVAGILDVTCYVSLNYASHAPIPHHFLIKMTHAKTRWYKHAYLKFSPKTKIWRVDSTTSKRSDPRTIMQNRADKMAQDVAG</sequence>
<dbReference type="EMBL" id="JACIJM010000012">
    <property type="protein sequence ID" value="MBB5723660.1"/>
    <property type="molecule type" value="Genomic_DNA"/>
</dbReference>
<evidence type="ECO:0000256" key="1">
    <source>
        <dbReference type="SAM" id="MobiDB-lite"/>
    </source>
</evidence>
<evidence type="ECO:0000313" key="2">
    <source>
        <dbReference type="EMBL" id="MBB5723660.1"/>
    </source>
</evidence>
<feature type="region of interest" description="Disordered" evidence="1">
    <location>
        <begin position="233"/>
        <end position="259"/>
    </location>
</feature>
<feature type="compositionally biased region" description="Basic and acidic residues" evidence="1">
    <location>
        <begin position="249"/>
        <end position="259"/>
    </location>
</feature>
<evidence type="ECO:0000313" key="3">
    <source>
        <dbReference type="Proteomes" id="UP000535415"/>
    </source>
</evidence>
<dbReference type="AlphaFoldDB" id="A0A7W9BNI0"/>
<organism evidence="2 3">
    <name type="scientific">Yoonia ponticola</name>
    <dbReference type="NCBI Taxonomy" id="1524255"/>
    <lineage>
        <taxon>Bacteria</taxon>
        <taxon>Pseudomonadati</taxon>
        <taxon>Pseudomonadota</taxon>
        <taxon>Alphaproteobacteria</taxon>
        <taxon>Rhodobacterales</taxon>
        <taxon>Paracoccaceae</taxon>
        <taxon>Yoonia</taxon>
    </lineage>
</organism>
<name>A0A7W9BNI0_9RHOB</name>
<protein>
    <submittedName>
        <fullName evidence="2">Uncharacterized protein</fullName>
    </submittedName>
</protein>
<comment type="caution">
    <text evidence="2">The sequence shown here is derived from an EMBL/GenBank/DDBJ whole genome shotgun (WGS) entry which is preliminary data.</text>
</comment>
<proteinExistence type="predicted"/>
<gene>
    <name evidence="2" type="ORF">FHS72_003305</name>
</gene>
<dbReference type="RefSeq" id="WP_183530755.1">
    <property type="nucleotide sequence ID" value="NZ_JACIJM010000012.1"/>
</dbReference>
<accession>A0A7W9BNI0</accession>
<dbReference type="Proteomes" id="UP000535415">
    <property type="component" value="Unassembled WGS sequence"/>
</dbReference>